<feature type="compositionally biased region" description="Basic and acidic residues" evidence="1">
    <location>
        <begin position="743"/>
        <end position="754"/>
    </location>
</feature>
<accession>A0ABP3ENB9</accession>
<name>A0ABP3ENB9_9ACTN</name>
<evidence type="ECO:0000313" key="3">
    <source>
        <dbReference type="EMBL" id="GAA0271187.1"/>
    </source>
</evidence>
<dbReference type="RefSeq" id="WP_344151831.1">
    <property type="nucleotide sequence ID" value="NZ_BAAABV010000005.1"/>
</dbReference>
<keyword evidence="4" id="KW-1185">Reference proteome</keyword>
<proteinExistence type="predicted"/>
<dbReference type="PANTHER" id="PTHR30121:SF6">
    <property type="entry name" value="SLR6007 PROTEIN"/>
    <property type="match status" value="1"/>
</dbReference>
<reference evidence="4" key="1">
    <citation type="journal article" date="2019" name="Int. J. Syst. Evol. Microbiol.">
        <title>The Global Catalogue of Microorganisms (GCM) 10K type strain sequencing project: providing services to taxonomists for standard genome sequencing and annotation.</title>
        <authorList>
            <consortium name="The Broad Institute Genomics Platform"/>
            <consortium name="The Broad Institute Genome Sequencing Center for Infectious Disease"/>
            <person name="Wu L."/>
            <person name="Ma J."/>
        </authorList>
    </citation>
    <scope>NUCLEOTIDE SEQUENCE [LARGE SCALE GENOMIC DNA]</scope>
    <source>
        <strain evidence="4">JCM 4505</strain>
    </source>
</reference>
<organism evidence="3 4">
    <name type="scientific">Streptomyces polychromogenes</name>
    <dbReference type="NCBI Taxonomy" id="67342"/>
    <lineage>
        <taxon>Bacteria</taxon>
        <taxon>Bacillati</taxon>
        <taxon>Actinomycetota</taxon>
        <taxon>Actinomycetes</taxon>
        <taxon>Kitasatosporales</taxon>
        <taxon>Streptomycetaceae</taxon>
        <taxon>Streptomyces</taxon>
    </lineage>
</organism>
<dbReference type="InterPro" id="IPR051162">
    <property type="entry name" value="T4SS_component"/>
</dbReference>
<dbReference type="SUPFAM" id="SSF52540">
    <property type="entry name" value="P-loop containing nucleoside triphosphate hydrolases"/>
    <property type="match status" value="1"/>
</dbReference>
<dbReference type="Proteomes" id="UP001501867">
    <property type="component" value="Unassembled WGS sequence"/>
</dbReference>
<dbReference type="InterPro" id="IPR027417">
    <property type="entry name" value="P-loop_NTPase"/>
</dbReference>
<evidence type="ECO:0000256" key="1">
    <source>
        <dbReference type="SAM" id="MobiDB-lite"/>
    </source>
</evidence>
<feature type="domain" description="Helicase HerA central" evidence="2">
    <location>
        <begin position="364"/>
        <end position="452"/>
    </location>
</feature>
<gene>
    <name evidence="3" type="ORF">GCM10010302_05930</name>
</gene>
<sequence length="1012" mass="108079">MNEPDTAGASVAPAHPAGLAAYRFHRLLTVPRRPEDPRAEDRTAAQLTAAVTAAHAVLGHLGEGGPGGAPPTGLAAAWIRPGHHQPMHFLVGGTPYFPPAGRDPRGEGDEAPVGFPPGATARAVPAGEASALLERLPYWLPCLGSHDALRMGDDERALPAERRGSFDDAVAHLPEAFAWLVLADPVPFERLERERAALSVQLPRLRLRENSEADRVAAERAEARYRELTRALATGVWNVRVLVGADRPESALASAALLCGAGDLDDLPYVLVPGRRPVRLAEALALSTLPAAQPNPPGTIPFLATAELVAALARPPERELPGIRTVAPNRFDVTADDPGQNAPADGFLIGDILDESLSAAGPLYVSRSTLNRHAFVCGATGSGKSQTVRSLLTALSTHKRPIPWLAVEPAKAEYARMAGRLASAGGPEAARRVTVIRPGDVDVPPASLNPLEPEPGFPLQSHVDLVRALFLAAFEGHEPFPQVLARALTQCYTAAGWDLVTGEPRPPHKPKYLLDEPDEPRTAVYPTLGDLQSTARQVVEMIGYGKEVTADVRGFVDVRMGSLREGTPGRFFEGGHPLDIAGLLAGNVVLELESITNDQDKAFLIGAVLIRLVEHLRVHHGAGGVPLRHVLVVEEAHRLLKNVENGPAAAAVELFASLLAEIRAYGEGVVIVEQIPSKILRDVIKNSALKIMHRLPAEDDRRSVGATMNLQQEQSENVVALPPGRAAVAADGMDRPVLTAVPHGEHDESTRDASTEPPLLTSRSPHCGTACHREPCTLRTMNDSHHCSLVPLHLIWAEVAALAQAMGMPAPGPSEVVRSSLSALSERDLECTLVYAVERAVGARESLMRDEVDPADFARRLHTVLSCALRGTDPPPGDRRRYTYANYRFRDVIAAIARARKANPDGPHSYPEHAAQWAARGLVLTGTSGADHRLQIHALPGYGPEKVHARVGDVDRSGLRDAVAAVTGGTTKEHVTRAFARACANGPTLDAVVAETAVRVAMVCAQGREPRP</sequence>
<dbReference type="Pfam" id="PF01935">
    <property type="entry name" value="DUF87"/>
    <property type="match status" value="1"/>
</dbReference>
<feature type="region of interest" description="Disordered" evidence="1">
    <location>
        <begin position="741"/>
        <end position="761"/>
    </location>
</feature>
<comment type="caution">
    <text evidence="3">The sequence shown here is derived from an EMBL/GenBank/DDBJ whole genome shotgun (WGS) entry which is preliminary data.</text>
</comment>
<dbReference type="EMBL" id="BAAABV010000005">
    <property type="protein sequence ID" value="GAA0271187.1"/>
    <property type="molecule type" value="Genomic_DNA"/>
</dbReference>
<evidence type="ECO:0000259" key="2">
    <source>
        <dbReference type="Pfam" id="PF01935"/>
    </source>
</evidence>
<dbReference type="Gene3D" id="3.40.50.300">
    <property type="entry name" value="P-loop containing nucleotide triphosphate hydrolases"/>
    <property type="match status" value="2"/>
</dbReference>
<protein>
    <recommendedName>
        <fullName evidence="2">Helicase HerA central domain-containing protein</fullName>
    </recommendedName>
</protein>
<evidence type="ECO:0000313" key="4">
    <source>
        <dbReference type="Proteomes" id="UP001501867"/>
    </source>
</evidence>
<dbReference type="PANTHER" id="PTHR30121">
    <property type="entry name" value="UNCHARACTERIZED PROTEIN YJGR-RELATED"/>
    <property type="match status" value="1"/>
</dbReference>
<dbReference type="InterPro" id="IPR002789">
    <property type="entry name" value="HerA_central"/>
</dbReference>